<sequence length="36" mass="4001">MSGNNQVLAGNVEDRVRIFFSKENRMDGGRATIICT</sequence>
<reference evidence="1 2" key="1">
    <citation type="submission" date="2013-06" db="EMBL/GenBank/DDBJ databases">
        <title>Complete genome sequence of Paenibacillus mucilaginosus K02.</title>
        <authorList>
            <person name="Xiao B."/>
            <person name="Sun L."/>
            <person name="Xiao L."/>
            <person name="Lian B."/>
        </authorList>
    </citation>
    <scope>NUCLEOTIDE SEQUENCE [LARGE SCALE GENOMIC DNA]</scope>
    <source>
        <strain evidence="1 2">K02</strain>
    </source>
</reference>
<evidence type="ECO:0000313" key="1">
    <source>
        <dbReference type="EMBL" id="AGN70635.1"/>
    </source>
</evidence>
<accession>R9UPR8</accession>
<evidence type="ECO:0000313" key="2">
    <source>
        <dbReference type="Proteomes" id="UP000007392"/>
    </source>
</evidence>
<proteinExistence type="predicted"/>
<protein>
    <submittedName>
        <fullName evidence="1">Uncharacterized protein</fullName>
    </submittedName>
</protein>
<gene>
    <name evidence="1" type="ORF">B2K_39020</name>
</gene>
<dbReference type="HOGENOM" id="CLU_3357425_0_0_9"/>
<organism evidence="1 2">
    <name type="scientific">Paenibacillus mucilaginosus K02</name>
    <dbReference type="NCBI Taxonomy" id="997761"/>
    <lineage>
        <taxon>Bacteria</taxon>
        <taxon>Bacillati</taxon>
        <taxon>Bacillota</taxon>
        <taxon>Bacilli</taxon>
        <taxon>Bacillales</taxon>
        <taxon>Paenibacillaceae</taxon>
        <taxon>Paenibacillus</taxon>
    </lineage>
</organism>
<dbReference type="KEGG" id="pmw:B2K_39020"/>
<dbReference type="EMBL" id="CP003422">
    <property type="protein sequence ID" value="AGN70635.1"/>
    <property type="molecule type" value="Genomic_DNA"/>
</dbReference>
<dbReference type="Proteomes" id="UP000007392">
    <property type="component" value="Chromosome"/>
</dbReference>
<dbReference type="AlphaFoldDB" id="R9UPR8"/>
<name>R9UPR8_9BACL</name>